<dbReference type="PROSITE" id="PS51892">
    <property type="entry name" value="SUBTILASE"/>
    <property type="match status" value="1"/>
</dbReference>
<protein>
    <submittedName>
        <fullName evidence="12">Uncharacterized protein</fullName>
    </submittedName>
</protein>
<dbReference type="PANTHER" id="PTHR10795">
    <property type="entry name" value="PROPROTEIN CONVERTASE SUBTILISIN/KEXIN"/>
    <property type="match status" value="1"/>
</dbReference>
<evidence type="ECO:0000256" key="3">
    <source>
        <dbReference type="ARBA" id="ARBA00022729"/>
    </source>
</evidence>
<dbReference type="EMBL" id="CM029048">
    <property type="protein sequence ID" value="KAG2578973.1"/>
    <property type="molecule type" value="Genomic_DNA"/>
</dbReference>
<dbReference type="Gene3D" id="2.60.40.2310">
    <property type="match status" value="1"/>
</dbReference>
<dbReference type="Pfam" id="PF00082">
    <property type="entry name" value="Peptidase_S8"/>
    <property type="match status" value="1"/>
</dbReference>
<dbReference type="Proteomes" id="UP000823388">
    <property type="component" value="Chromosome 6N"/>
</dbReference>
<feature type="active site" description="Charge relay system" evidence="6 7">
    <location>
        <position position="162"/>
    </location>
</feature>
<dbReference type="PROSITE" id="PS00138">
    <property type="entry name" value="SUBTILASE_SER"/>
    <property type="match status" value="1"/>
</dbReference>
<dbReference type="Gene3D" id="3.30.70.80">
    <property type="entry name" value="Peptidase S8 propeptide/proteinase inhibitor I9"/>
    <property type="match status" value="1"/>
</dbReference>
<comment type="caution">
    <text evidence="12">The sequence shown here is derived from an EMBL/GenBank/DDBJ whole genome shotgun (WGS) entry which is preliminary data.</text>
</comment>
<evidence type="ECO:0000256" key="5">
    <source>
        <dbReference type="ARBA" id="ARBA00022825"/>
    </source>
</evidence>
<proteinExistence type="inferred from homology"/>
<feature type="active site" description="Charge relay system" evidence="6 7">
    <location>
        <position position="219"/>
    </location>
</feature>
<feature type="active site" description="Charge relay system" evidence="6 7">
    <location>
        <position position="553"/>
    </location>
</feature>
<evidence type="ECO:0000313" key="13">
    <source>
        <dbReference type="Proteomes" id="UP000823388"/>
    </source>
</evidence>
<feature type="chain" id="PRO_5035853317" evidence="8">
    <location>
        <begin position="27"/>
        <end position="786"/>
    </location>
</feature>
<dbReference type="InterPro" id="IPR036852">
    <property type="entry name" value="Peptidase_S8/S53_dom_sf"/>
</dbReference>
<dbReference type="SUPFAM" id="SSF52743">
    <property type="entry name" value="Subtilisin-like"/>
    <property type="match status" value="1"/>
</dbReference>
<keyword evidence="5 7" id="KW-0720">Serine protease</keyword>
<dbReference type="Gene3D" id="3.40.50.200">
    <property type="entry name" value="Peptidase S8/S53 domain"/>
    <property type="match status" value="1"/>
</dbReference>
<dbReference type="InterPro" id="IPR045051">
    <property type="entry name" value="SBT"/>
</dbReference>
<dbReference type="Pfam" id="PF05922">
    <property type="entry name" value="Inhibitor_I9"/>
    <property type="match status" value="1"/>
</dbReference>
<evidence type="ECO:0000313" key="12">
    <source>
        <dbReference type="EMBL" id="KAG2578973.1"/>
    </source>
</evidence>
<dbReference type="InterPro" id="IPR010259">
    <property type="entry name" value="S8pro/Inhibitor_I9"/>
</dbReference>
<keyword evidence="2 7" id="KW-0645">Protease</keyword>
<feature type="domain" description="Peptidase S8/S53" evidence="9">
    <location>
        <begin position="153"/>
        <end position="586"/>
    </location>
</feature>
<dbReference type="Gene3D" id="3.50.30.30">
    <property type="match status" value="1"/>
</dbReference>
<dbReference type="Pfam" id="PF17766">
    <property type="entry name" value="fn3_6"/>
    <property type="match status" value="1"/>
</dbReference>
<dbReference type="GO" id="GO:0006508">
    <property type="term" value="P:proteolysis"/>
    <property type="evidence" value="ECO:0007669"/>
    <property type="project" value="UniProtKB-KW"/>
</dbReference>
<feature type="domain" description="Subtilisin-like protease fibronectin type-III" evidence="11">
    <location>
        <begin position="664"/>
        <end position="764"/>
    </location>
</feature>
<dbReference type="InterPro" id="IPR000209">
    <property type="entry name" value="Peptidase_S8/S53_dom"/>
</dbReference>
<dbReference type="PRINTS" id="PR00723">
    <property type="entry name" value="SUBTILISIN"/>
</dbReference>
<dbReference type="InterPro" id="IPR023828">
    <property type="entry name" value="Peptidase_S8_Ser-AS"/>
</dbReference>
<keyword evidence="3 8" id="KW-0732">Signal</keyword>
<evidence type="ECO:0000256" key="2">
    <source>
        <dbReference type="ARBA" id="ARBA00022670"/>
    </source>
</evidence>
<feature type="domain" description="Inhibitor I9" evidence="10">
    <location>
        <begin position="61"/>
        <end position="121"/>
    </location>
</feature>
<dbReference type="OrthoDB" id="10256524at2759"/>
<evidence type="ECO:0000256" key="8">
    <source>
        <dbReference type="SAM" id="SignalP"/>
    </source>
</evidence>
<sequence>MEVGHRRPWPLLVVVLLLAATAAATAARLELEPVTHGGYRRYIAFIHFPPAGNGSRLHDMHNMEAHRAYHASLLPSRTTRDGRVRLLSSYTALGGFSALLTDSEAEDLAGKPGVASVMPSGYRYPQTTRTPYFLGLASGDDIFSWVWVQARYGAGVIVGIVDGGIDYEHPSFADHDGSMPPPPPRWKGTCEQFDCTNKVIGGRNLVNPGEAPDDEMSGHGTHTASTAAGIPVHGVSFNRKGLANGTASGTAPGAHVAVYKVCGLVGNRQRCPEAFILEGLDAAVRDGVDVISLSISGPARVTYDRDSIAVGGYRAMARGVPLVTAAGNQGPDVSSVQNDAPWLFTIGAGTVDRSLQSKLLLRPESSGGDPLVGESCGGDWTADGWQTTTAPANLSYQYDALGRRDRYCMFPEKELQERVQNKVVVCDAATPMDQPDKLLAAGATAVVLVGTPKQGFTFQLKGYTSPRVIQVSNDDHLKLKDYALSSSSASLTPVGTVLGFTPAPLVGYFSGRGPSKLTPGIAKPDLLAPGVNVLAGVPYNQDGIDYKFMSGTSMATPHVAGLLRRMHADWSPAAIRSALMTTADVLDNAGNAIGNEHKTPAGIYSTGAGHVNITRALDPGLVYDIGEADYAALVCSVLNEDAFRRITDDATASCSVLPTMREADLNYPSITVPLLPTTFVLKRTVTNVAATSFDGQPETYLISVDVPGDVGVTVEPSSLKFTSPGQKASYTLYVASYGTPAAGRVYHGAVTLASAKHTVRSPMIAVVDLPAPKPPTSWKQLLLPHH</sequence>
<dbReference type="InterPro" id="IPR015500">
    <property type="entry name" value="Peptidase_S8_subtilisin-rel"/>
</dbReference>
<dbReference type="InterPro" id="IPR037045">
    <property type="entry name" value="S8pro/Inhibitor_I9_sf"/>
</dbReference>
<evidence type="ECO:0000259" key="11">
    <source>
        <dbReference type="Pfam" id="PF17766"/>
    </source>
</evidence>
<organism evidence="12 13">
    <name type="scientific">Panicum virgatum</name>
    <name type="common">Blackwell switchgrass</name>
    <dbReference type="NCBI Taxonomy" id="38727"/>
    <lineage>
        <taxon>Eukaryota</taxon>
        <taxon>Viridiplantae</taxon>
        <taxon>Streptophyta</taxon>
        <taxon>Embryophyta</taxon>
        <taxon>Tracheophyta</taxon>
        <taxon>Spermatophyta</taxon>
        <taxon>Magnoliopsida</taxon>
        <taxon>Liliopsida</taxon>
        <taxon>Poales</taxon>
        <taxon>Poaceae</taxon>
        <taxon>PACMAD clade</taxon>
        <taxon>Panicoideae</taxon>
        <taxon>Panicodae</taxon>
        <taxon>Paniceae</taxon>
        <taxon>Panicinae</taxon>
        <taxon>Panicum</taxon>
        <taxon>Panicum sect. Hiantes</taxon>
    </lineage>
</organism>
<evidence type="ECO:0000256" key="6">
    <source>
        <dbReference type="PIRSR" id="PIRSR615500-1"/>
    </source>
</evidence>
<comment type="similarity">
    <text evidence="1 7">Belongs to the peptidase S8 family.</text>
</comment>
<evidence type="ECO:0000256" key="1">
    <source>
        <dbReference type="ARBA" id="ARBA00011073"/>
    </source>
</evidence>
<evidence type="ECO:0000256" key="7">
    <source>
        <dbReference type="PROSITE-ProRule" id="PRU01240"/>
    </source>
</evidence>
<reference evidence="12" key="1">
    <citation type="submission" date="2020-05" db="EMBL/GenBank/DDBJ databases">
        <title>WGS assembly of Panicum virgatum.</title>
        <authorList>
            <person name="Lovell J.T."/>
            <person name="Jenkins J."/>
            <person name="Shu S."/>
            <person name="Juenger T.E."/>
            <person name="Schmutz J."/>
        </authorList>
    </citation>
    <scope>NUCLEOTIDE SEQUENCE</scope>
    <source>
        <strain evidence="12">AP13</strain>
    </source>
</reference>
<accession>A0A8T0R1U8</accession>
<gene>
    <name evidence="12" type="ORF">PVAP13_6NG219800</name>
</gene>
<name>A0A8T0R1U8_PANVG</name>
<evidence type="ECO:0000259" key="9">
    <source>
        <dbReference type="Pfam" id="PF00082"/>
    </source>
</evidence>
<evidence type="ECO:0000256" key="4">
    <source>
        <dbReference type="ARBA" id="ARBA00022801"/>
    </source>
</evidence>
<dbReference type="InterPro" id="IPR041469">
    <property type="entry name" value="Subtilisin-like_FN3"/>
</dbReference>
<keyword evidence="4 7" id="KW-0378">Hydrolase</keyword>
<dbReference type="AlphaFoldDB" id="A0A8T0R1U8"/>
<evidence type="ECO:0000259" key="10">
    <source>
        <dbReference type="Pfam" id="PF05922"/>
    </source>
</evidence>
<keyword evidence="13" id="KW-1185">Reference proteome</keyword>
<feature type="signal peptide" evidence="8">
    <location>
        <begin position="1"/>
        <end position="26"/>
    </location>
</feature>
<dbReference type="GO" id="GO:0004252">
    <property type="term" value="F:serine-type endopeptidase activity"/>
    <property type="evidence" value="ECO:0007669"/>
    <property type="project" value="UniProtKB-UniRule"/>
</dbReference>